<gene>
    <name evidence="20" type="primary">fliI</name>
    <name evidence="20" type="ORF">AXW67_30845</name>
</gene>
<dbReference type="Pfam" id="PF18269">
    <property type="entry name" value="T3SS_ATPase_C"/>
    <property type="match status" value="1"/>
</dbReference>
<dbReference type="NCBIfam" id="TIGR01026">
    <property type="entry name" value="fliI_yscN"/>
    <property type="match status" value="1"/>
</dbReference>
<dbReference type="NCBIfam" id="TIGR03498">
    <property type="entry name" value="FliI_clade3"/>
    <property type="match status" value="1"/>
</dbReference>
<dbReference type="PANTHER" id="PTHR15184:SF9">
    <property type="entry name" value="SPI-1 TYPE 3 SECRETION SYSTEM ATPASE"/>
    <property type="match status" value="1"/>
</dbReference>
<keyword evidence="20" id="KW-0969">Cilium</keyword>
<dbReference type="EC" id="7.1.2.2" evidence="4"/>
<evidence type="ECO:0000256" key="13">
    <source>
        <dbReference type="ARBA" id="ARBA00022967"/>
    </source>
</evidence>
<evidence type="ECO:0000256" key="18">
    <source>
        <dbReference type="SAM" id="MobiDB-lite"/>
    </source>
</evidence>
<keyword evidence="20" id="KW-0966">Cell projection</keyword>
<evidence type="ECO:0000256" key="7">
    <source>
        <dbReference type="ARBA" id="ARBA00022490"/>
    </source>
</evidence>
<dbReference type="InterPro" id="IPR022426">
    <property type="entry name" value="FliI_clade3"/>
</dbReference>
<evidence type="ECO:0000256" key="15">
    <source>
        <dbReference type="ARBA" id="ARBA00023225"/>
    </source>
</evidence>
<dbReference type="InterPro" id="IPR020003">
    <property type="entry name" value="ATPase_a/bsu_AS"/>
</dbReference>
<evidence type="ECO:0000313" key="20">
    <source>
        <dbReference type="EMBL" id="OAF07321.1"/>
    </source>
</evidence>
<keyword evidence="14" id="KW-0406">Ion transport</keyword>
<keyword evidence="20" id="KW-0282">Flagellum</keyword>
<evidence type="ECO:0000256" key="11">
    <source>
        <dbReference type="ARBA" id="ARBA00022840"/>
    </source>
</evidence>
<evidence type="ECO:0000256" key="16">
    <source>
        <dbReference type="ARBA" id="ARBA00023310"/>
    </source>
</evidence>
<keyword evidence="12" id="KW-0653">Protein transport</keyword>
<dbReference type="InterPro" id="IPR005714">
    <property type="entry name" value="ATPase_T3SS_FliI/YscN"/>
</dbReference>
<dbReference type="GO" id="GO:0009288">
    <property type="term" value="C:bacterial-type flagellum"/>
    <property type="evidence" value="ECO:0007669"/>
    <property type="project" value="InterPro"/>
</dbReference>
<dbReference type="InterPro" id="IPR000194">
    <property type="entry name" value="ATPase_F1/V1/A1_a/bsu_nucl-bd"/>
</dbReference>
<dbReference type="Pfam" id="PF00006">
    <property type="entry name" value="ATP-synt_ab"/>
    <property type="match status" value="1"/>
</dbReference>
<evidence type="ECO:0000256" key="8">
    <source>
        <dbReference type="ARBA" id="ARBA00022741"/>
    </source>
</evidence>
<dbReference type="GO" id="GO:0030257">
    <property type="term" value="C:type III protein secretion system complex"/>
    <property type="evidence" value="ECO:0007669"/>
    <property type="project" value="InterPro"/>
</dbReference>
<evidence type="ECO:0000256" key="3">
    <source>
        <dbReference type="ARBA" id="ARBA00008936"/>
    </source>
</evidence>
<organism evidence="20 21">
    <name type="scientific">Bradyrhizobium neotropicale</name>
    <dbReference type="NCBI Taxonomy" id="1497615"/>
    <lineage>
        <taxon>Bacteria</taxon>
        <taxon>Pseudomonadati</taxon>
        <taxon>Pseudomonadota</taxon>
        <taxon>Alphaproteobacteria</taxon>
        <taxon>Hyphomicrobiales</taxon>
        <taxon>Nitrobacteraceae</taxon>
        <taxon>Bradyrhizobium</taxon>
    </lineage>
</organism>
<dbReference type="Gene3D" id="3.40.50.12240">
    <property type="match status" value="1"/>
</dbReference>
<comment type="function">
    <text evidence="1">Probable catalytic subunit of a protein translocase for flagellum-specific export, or a proton translocase involved in local circuits at the flagellum.</text>
</comment>
<dbReference type="InterPro" id="IPR050053">
    <property type="entry name" value="ATPase_alpha/beta_chains"/>
</dbReference>
<keyword evidence="10" id="KW-1005">Bacterial flagellum biogenesis</keyword>
<dbReference type="InterPro" id="IPR027417">
    <property type="entry name" value="P-loop_NTPase"/>
</dbReference>
<evidence type="ECO:0000256" key="9">
    <source>
        <dbReference type="ARBA" id="ARBA00022781"/>
    </source>
</evidence>
<dbReference type="AlphaFoldDB" id="A0A176YL68"/>
<evidence type="ECO:0000256" key="17">
    <source>
        <dbReference type="ARBA" id="ARBA00034006"/>
    </source>
</evidence>
<dbReference type="GO" id="GO:0046933">
    <property type="term" value="F:proton-transporting ATP synthase activity, rotational mechanism"/>
    <property type="evidence" value="ECO:0007669"/>
    <property type="project" value="TreeGrafter"/>
</dbReference>
<keyword evidence="8" id="KW-0547">Nucleotide-binding</keyword>
<dbReference type="SUPFAM" id="SSF52540">
    <property type="entry name" value="P-loop containing nucleoside triphosphate hydrolases"/>
    <property type="match status" value="1"/>
</dbReference>
<accession>A0A176YL68</accession>
<evidence type="ECO:0000256" key="6">
    <source>
        <dbReference type="ARBA" id="ARBA00022448"/>
    </source>
</evidence>
<evidence type="ECO:0000256" key="10">
    <source>
        <dbReference type="ARBA" id="ARBA00022795"/>
    </source>
</evidence>
<evidence type="ECO:0000313" key="21">
    <source>
        <dbReference type="Proteomes" id="UP000077173"/>
    </source>
</evidence>
<reference evidence="20 21" key="1">
    <citation type="submission" date="2016-02" db="EMBL/GenBank/DDBJ databases">
        <title>Draft genome sequence of the strain BR 10247T Bradyrhizobium neotropicale isolated from nodules of Centrolobium paraense.</title>
        <authorList>
            <person name="Simoes-Araujo J.L."/>
            <person name="Barauna A.C."/>
            <person name="Silva K."/>
            <person name="Zilli J.E."/>
        </authorList>
    </citation>
    <scope>NUCLEOTIDE SEQUENCE [LARGE SCALE GENOMIC DNA]</scope>
    <source>
        <strain evidence="20 21">BR 10247</strain>
    </source>
</reference>
<name>A0A176YL68_9BRAD</name>
<comment type="caution">
    <text evidence="20">The sequence shown here is derived from an EMBL/GenBank/DDBJ whole genome shotgun (WGS) entry which is preliminary data.</text>
</comment>
<keyword evidence="6" id="KW-0813">Transport</keyword>
<dbReference type="CDD" id="cd01136">
    <property type="entry name" value="ATPase_flagellum-secretory_path_III"/>
    <property type="match status" value="1"/>
</dbReference>
<dbReference type="RefSeq" id="WP_027556626.1">
    <property type="nucleotide sequence ID" value="NZ_LSEF01000114.1"/>
</dbReference>
<keyword evidence="21" id="KW-1185">Reference proteome</keyword>
<evidence type="ECO:0000256" key="1">
    <source>
        <dbReference type="ARBA" id="ARBA00003290"/>
    </source>
</evidence>
<dbReference type="SMART" id="SM00382">
    <property type="entry name" value="AAA"/>
    <property type="match status" value="1"/>
</dbReference>
<dbReference type="GO" id="GO:0005524">
    <property type="term" value="F:ATP binding"/>
    <property type="evidence" value="ECO:0007669"/>
    <property type="project" value="UniProtKB-KW"/>
</dbReference>
<keyword evidence="9" id="KW-0375">Hydrogen ion transport</keyword>
<evidence type="ECO:0000256" key="2">
    <source>
        <dbReference type="ARBA" id="ARBA00004496"/>
    </source>
</evidence>
<evidence type="ECO:0000256" key="12">
    <source>
        <dbReference type="ARBA" id="ARBA00022927"/>
    </source>
</evidence>
<dbReference type="GO" id="GO:0016887">
    <property type="term" value="F:ATP hydrolysis activity"/>
    <property type="evidence" value="ECO:0007669"/>
    <property type="project" value="InterPro"/>
</dbReference>
<comment type="subcellular location">
    <subcellularLocation>
        <location evidence="2">Cytoplasm</location>
    </subcellularLocation>
</comment>
<keyword evidence="15" id="KW-1006">Bacterial flagellum protein export</keyword>
<proteinExistence type="inferred from homology"/>
<dbReference type="PANTHER" id="PTHR15184">
    <property type="entry name" value="ATP SYNTHASE"/>
    <property type="match status" value="1"/>
</dbReference>
<evidence type="ECO:0000256" key="5">
    <source>
        <dbReference type="ARBA" id="ARBA00020580"/>
    </source>
</evidence>
<dbReference type="GO" id="GO:0030254">
    <property type="term" value="P:protein secretion by the type III secretion system"/>
    <property type="evidence" value="ECO:0007669"/>
    <property type="project" value="InterPro"/>
</dbReference>
<feature type="domain" description="AAA+ ATPase" evidence="19">
    <location>
        <begin position="161"/>
        <end position="344"/>
    </location>
</feature>
<dbReference type="FunFam" id="3.40.50.12240:FF:000002">
    <property type="entry name" value="Flagellum-specific ATP synthase FliI"/>
    <property type="match status" value="1"/>
</dbReference>
<feature type="region of interest" description="Disordered" evidence="18">
    <location>
        <begin position="418"/>
        <end position="441"/>
    </location>
</feature>
<dbReference type="EMBL" id="LSEF01000114">
    <property type="protein sequence ID" value="OAF07321.1"/>
    <property type="molecule type" value="Genomic_DNA"/>
</dbReference>
<dbReference type="GO" id="GO:0044781">
    <property type="term" value="P:bacterial-type flagellum organization"/>
    <property type="evidence" value="ECO:0007669"/>
    <property type="project" value="UniProtKB-KW"/>
</dbReference>
<evidence type="ECO:0000256" key="4">
    <source>
        <dbReference type="ARBA" id="ARBA00012473"/>
    </source>
</evidence>
<evidence type="ECO:0000259" key="19">
    <source>
        <dbReference type="SMART" id="SM00382"/>
    </source>
</evidence>
<dbReference type="GO" id="GO:0008564">
    <property type="term" value="F:protein-exporting ATPase activity"/>
    <property type="evidence" value="ECO:0007669"/>
    <property type="project" value="UniProtKB-EC"/>
</dbReference>
<keyword evidence="16" id="KW-0066">ATP synthesis</keyword>
<evidence type="ECO:0000256" key="14">
    <source>
        <dbReference type="ARBA" id="ARBA00023065"/>
    </source>
</evidence>
<comment type="catalytic activity">
    <reaction evidence="17">
        <text>ATP + H2O + cellular proteinSide 1 = ADP + phosphate + cellular proteinSide 2.</text>
        <dbReference type="EC" id="7.4.2.8"/>
    </reaction>
</comment>
<dbReference type="PROSITE" id="PS00152">
    <property type="entry name" value="ATPASE_ALPHA_BETA"/>
    <property type="match status" value="1"/>
</dbReference>
<feature type="compositionally biased region" description="Basic and acidic residues" evidence="18">
    <location>
        <begin position="430"/>
        <end position="441"/>
    </location>
</feature>
<keyword evidence="11" id="KW-0067">ATP-binding</keyword>
<keyword evidence="13" id="KW-1278">Translocase</keyword>
<dbReference type="GO" id="GO:0005737">
    <property type="term" value="C:cytoplasm"/>
    <property type="evidence" value="ECO:0007669"/>
    <property type="project" value="UniProtKB-SubCell"/>
</dbReference>
<dbReference type="InterPro" id="IPR003593">
    <property type="entry name" value="AAA+_ATPase"/>
</dbReference>
<keyword evidence="7" id="KW-0963">Cytoplasm</keyword>
<comment type="similarity">
    <text evidence="3">Belongs to the ATPase alpha/beta chains family.</text>
</comment>
<sequence length="441" mass="47478">MNALRQLEWALLELQQSTPLASVSGAISEIAPTHFRVSGLSRFVRLGELIGVNSAGKPQIGEVVRIDSDGIIAKPFDRQFSGGLGSIAYRMPPLSFAPDPSWKGRVINALGAPLDGQGPLTPGSRAVSAEAEAPPAMKRARVHKPLRTGVRVIDLFAPICAGQRVGIFAGSGVGKSTLLAMLARSQGFDTVVLALVGERGREVREFIEDVLGNDRARAITIVSTGDESPMMRRLAPKTAMAVAEYFRDRGESVLLVVDSITRFAHAAREVALAAGEPAVARGYAPTVFTDLPRLLERAGPGEEGSGSITGIFSVLVDGDDHNEPIADTIRSTLDGHIVLSRHIADQARYPAVDVLASVSRLAHNVWDPEERELVSKLRTMIAKYEDTRDLRLMGGYQSGRDSGLDQAVDMVPRIYSAMRQDTSAPPSADPFRELRDMLKGD</sequence>
<dbReference type="InterPro" id="IPR040627">
    <property type="entry name" value="T3SS_ATPase_C"/>
</dbReference>
<dbReference type="Proteomes" id="UP000077173">
    <property type="component" value="Unassembled WGS sequence"/>
</dbReference>
<protein>
    <recommendedName>
        <fullName evidence="5">Flagellum-specific ATP synthase</fullName>
        <ecNumber evidence="4">7.1.2.2</ecNumber>
    </recommendedName>
</protein>